<dbReference type="OrthoDB" id="9861894at2"/>
<proteinExistence type="predicted"/>
<dbReference type="EMBL" id="PVMZ01000015">
    <property type="protein sequence ID" value="PRX17569.1"/>
    <property type="molecule type" value="Genomic_DNA"/>
</dbReference>
<evidence type="ECO:0000313" key="2">
    <source>
        <dbReference type="Proteomes" id="UP000239415"/>
    </source>
</evidence>
<dbReference type="AlphaFoldDB" id="A0A2T0K4I4"/>
<gene>
    <name evidence="1" type="ORF">CLV67_11561</name>
</gene>
<comment type="caution">
    <text evidence="1">The sequence shown here is derived from an EMBL/GenBank/DDBJ whole genome shotgun (WGS) entry which is preliminary data.</text>
</comment>
<reference evidence="1 2" key="1">
    <citation type="submission" date="2018-03" db="EMBL/GenBank/DDBJ databases">
        <title>Genomic Encyclopedia of Archaeal and Bacterial Type Strains, Phase II (KMG-II): from individual species to whole genera.</title>
        <authorList>
            <person name="Goeker M."/>
        </authorList>
    </citation>
    <scope>NUCLEOTIDE SEQUENCE [LARGE SCALE GENOMIC DNA]</scope>
    <source>
        <strain evidence="1 2">DSM 43146</strain>
    </source>
</reference>
<dbReference type="Proteomes" id="UP000239415">
    <property type="component" value="Unassembled WGS sequence"/>
</dbReference>
<keyword evidence="2" id="KW-1185">Reference proteome</keyword>
<evidence type="ECO:0008006" key="3">
    <source>
        <dbReference type="Google" id="ProtNLM"/>
    </source>
</evidence>
<accession>A0A2T0K4I4</accession>
<sequence>MPFTHIALTLALFPGSLPAPPPDGLADRLLTLKDLPTGYRPAPHNPFGFGIDALFDPVHNAGDRCRLPIETPARDTEPRRSVSAVFQNDAEDTLSTESVTEVLSAPGAKDATAIVGTAAALPGRCPSFETPGFTVYLKPLPLPRIGDASAAFQANLNQKAIGSEHSYIDSYIADVAVVAKGDVSVTVVVFGFFTEHEISLAEVTRRAVELAG</sequence>
<name>A0A2T0K4I4_9ACTN</name>
<evidence type="ECO:0000313" key="1">
    <source>
        <dbReference type="EMBL" id="PRX17569.1"/>
    </source>
</evidence>
<protein>
    <recommendedName>
        <fullName evidence="3">PknH-like protein</fullName>
    </recommendedName>
</protein>
<organism evidence="1 2">
    <name type="scientific">Actinoplanes italicus</name>
    <dbReference type="NCBI Taxonomy" id="113567"/>
    <lineage>
        <taxon>Bacteria</taxon>
        <taxon>Bacillati</taxon>
        <taxon>Actinomycetota</taxon>
        <taxon>Actinomycetes</taxon>
        <taxon>Micromonosporales</taxon>
        <taxon>Micromonosporaceae</taxon>
        <taxon>Actinoplanes</taxon>
    </lineage>
</organism>
<dbReference type="RefSeq" id="WP_106324872.1">
    <property type="nucleotide sequence ID" value="NZ_BOMO01000141.1"/>
</dbReference>